<dbReference type="AlphaFoldDB" id="A0A174LGA4"/>
<keyword evidence="6" id="KW-0067">ATP-binding</keyword>
<dbReference type="PIRSF" id="PIRSF003128">
    <property type="entry name" value="RecN"/>
    <property type="match status" value="1"/>
</dbReference>
<dbReference type="CDD" id="cd03241">
    <property type="entry name" value="ABC_RecN"/>
    <property type="match status" value="2"/>
</dbReference>
<dbReference type="InterPro" id="IPR003395">
    <property type="entry name" value="RecF/RecN/SMC_N"/>
</dbReference>
<evidence type="ECO:0000256" key="7">
    <source>
        <dbReference type="ARBA" id="ARBA00023204"/>
    </source>
</evidence>
<evidence type="ECO:0000256" key="5">
    <source>
        <dbReference type="ARBA" id="ARBA00022763"/>
    </source>
</evidence>
<keyword evidence="15" id="KW-1185">Reference proteome</keyword>
<dbReference type="SUPFAM" id="SSF52540">
    <property type="entry name" value="P-loop containing nucleoside triphosphate hydrolases"/>
    <property type="match status" value="1"/>
</dbReference>
<evidence type="ECO:0000256" key="2">
    <source>
        <dbReference type="ARBA" id="ARBA00009441"/>
    </source>
</evidence>
<proteinExistence type="inferred from homology"/>
<dbReference type="GO" id="GO:0006302">
    <property type="term" value="P:double-strand break repair"/>
    <property type="evidence" value="ECO:0007669"/>
    <property type="project" value="InterPro"/>
</dbReference>
<accession>A0A174LGA4</accession>
<evidence type="ECO:0000313" key="12">
    <source>
        <dbReference type="EMBL" id="CUP21746.1"/>
    </source>
</evidence>
<keyword evidence="10" id="KW-0175">Coiled coil</keyword>
<evidence type="ECO:0000256" key="4">
    <source>
        <dbReference type="ARBA" id="ARBA00022741"/>
    </source>
</evidence>
<organism evidence="12 14">
    <name type="scientific">Enterocloster clostridioformis</name>
    <dbReference type="NCBI Taxonomy" id="1531"/>
    <lineage>
        <taxon>Bacteria</taxon>
        <taxon>Bacillati</taxon>
        <taxon>Bacillota</taxon>
        <taxon>Clostridia</taxon>
        <taxon>Lachnospirales</taxon>
        <taxon>Lachnospiraceae</taxon>
        <taxon>Enterocloster</taxon>
    </lineage>
</organism>
<dbReference type="Gene3D" id="3.40.50.300">
    <property type="entry name" value="P-loop containing nucleotide triphosphate hydrolases"/>
    <property type="match status" value="2"/>
</dbReference>
<evidence type="ECO:0000256" key="8">
    <source>
        <dbReference type="ARBA" id="ARBA00033408"/>
    </source>
</evidence>
<evidence type="ECO:0000313" key="13">
    <source>
        <dbReference type="EMBL" id="SQB14304.1"/>
    </source>
</evidence>
<dbReference type="Proteomes" id="UP000095512">
    <property type="component" value="Unassembled WGS sequence"/>
</dbReference>
<evidence type="ECO:0000259" key="11">
    <source>
        <dbReference type="Pfam" id="PF02463"/>
    </source>
</evidence>
<evidence type="ECO:0000313" key="14">
    <source>
        <dbReference type="Proteomes" id="UP000095512"/>
    </source>
</evidence>
<dbReference type="GO" id="GO:0043590">
    <property type="term" value="C:bacterial nucleoid"/>
    <property type="evidence" value="ECO:0007669"/>
    <property type="project" value="TreeGrafter"/>
</dbReference>
<dbReference type="GO" id="GO:0005524">
    <property type="term" value="F:ATP binding"/>
    <property type="evidence" value="ECO:0007669"/>
    <property type="project" value="UniProtKB-KW"/>
</dbReference>
<dbReference type="Pfam" id="PF02463">
    <property type="entry name" value="SMC_N"/>
    <property type="match status" value="1"/>
</dbReference>
<reference evidence="13 15" key="2">
    <citation type="submission" date="2018-06" db="EMBL/GenBank/DDBJ databases">
        <authorList>
            <consortium name="Pathogen Informatics"/>
            <person name="Doyle S."/>
        </authorList>
    </citation>
    <scope>NUCLEOTIDE SEQUENCE [LARGE SCALE GENOMIC DNA]</scope>
    <source>
        <strain evidence="13 15">NCTC11224</strain>
    </source>
</reference>
<dbReference type="GO" id="GO:0009432">
    <property type="term" value="P:SOS response"/>
    <property type="evidence" value="ECO:0007669"/>
    <property type="project" value="TreeGrafter"/>
</dbReference>
<name>A0A174LGA4_9FIRM</name>
<keyword evidence="5 9" id="KW-0227">DNA damage</keyword>
<evidence type="ECO:0000256" key="10">
    <source>
        <dbReference type="SAM" id="Coils"/>
    </source>
</evidence>
<reference evidence="12 14" key="1">
    <citation type="submission" date="2015-09" db="EMBL/GenBank/DDBJ databases">
        <authorList>
            <consortium name="Pathogen Informatics"/>
        </authorList>
    </citation>
    <scope>NUCLEOTIDE SEQUENCE [LARGE SCALE GENOMIC DNA]</scope>
    <source>
        <strain evidence="12 14">2789STDY5834865</strain>
    </source>
</reference>
<evidence type="ECO:0000256" key="3">
    <source>
        <dbReference type="ARBA" id="ARBA00021315"/>
    </source>
</evidence>
<dbReference type="GO" id="GO:0016887">
    <property type="term" value="F:ATP hydrolysis activity"/>
    <property type="evidence" value="ECO:0007669"/>
    <property type="project" value="InterPro"/>
</dbReference>
<keyword evidence="7 9" id="KW-0234">DNA repair</keyword>
<dbReference type="NCBIfam" id="TIGR00634">
    <property type="entry name" value="recN"/>
    <property type="match status" value="1"/>
</dbReference>
<sequence>MEKGCNMLLELHVKNLALIEKADVEFGEGLNILTGETGAGKSIIIGSVTMALGGKAPKGSIRPGADYAYIELVFSATGEEKRKALRELEVEPTEDGLVIISRKLTPARSISRINDETVTMARLSQITGLLLDIHGQHEHQSLLYKSKHLEILDAYVKAATQPVKQTIADRYRIYRSLEEKLRGFDMDAESRIREADFLRFEIEEIEASALKEGEEEELTSIYRRYSHSRRIAECLGAACEAVEGEWLSRALKEVEQAAEYDETLGGIRDQLYDADSILRDAGREMSTYLDSMEMDEETFRKTEERLDLIHNLQAKYGATVEAIRQKLEQKKKRLEELEDYDAHRKRMEQELEECRNGLEKLCTQLTGIRKKASGTLVKKIRQGLVDLNFLDVEFDMEFEKLDHFTPSGWDGAQFLISTNPGQPMRPLKDVASGGELSRIMLAIKTVLADSDDIPTLIFDEIDTGISGRTAQKVSEKLMLIARSHQIICITHLPQIAAMADSHFEIAKSASQGRTITTIRLLDRKASVEELARLLGGARITEAVLKNAGEMKELADRTK</sequence>
<evidence type="ECO:0000256" key="6">
    <source>
        <dbReference type="ARBA" id="ARBA00022840"/>
    </source>
</evidence>
<gene>
    <name evidence="12" type="primary">recN</name>
    <name evidence="12" type="ORF">ERS852480_02869</name>
    <name evidence="13" type="ORF">NCTC11224_03341</name>
</gene>
<evidence type="ECO:0000256" key="1">
    <source>
        <dbReference type="ARBA" id="ARBA00003618"/>
    </source>
</evidence>
<keyword evidence="4" id="KW-0547">Nucleotide-binding</keyword>
<protein>
    <recommendedName>
        <fullName evidence="3 9">DNA repair protein RecN</fullName>
    </recommendedName>
    <alternativeName>
        <fullName evidence="8 9">Recombination protein N</fullName>
    </alternativeName>
</protein>
<dbReference type="EMBL" id="CZAB01000025">
    <property type="protein sequence ID" value="CUP21746.1"/>
    <property type="molecule type" value="Genomic_DNA"/>
</dbReference>
<feature type="domain" description="RecF/RecN/SMC N-terminal" evidence="11">
    <location>
        <begin position="11"/>
        <end position="508"/>
    </location>
</feature>
<comment type="function">
    <text evidence="1 9">May be involved in recombinational repair of damaged DNA.</text>
</comment>
<dbReference type="EMBL" id="UAVW01000015">
    <property type="protein sequence ID" value="SQB14304.1"/>
    <property type="molecule type" value="Genomic_DNA"/>
</dbReference>
<dbReference type="PANTHER" id="PTHR11059">
    <property type="entry name" value="DNA REPAIR PROTEIN RECN"/>
    <property type="match status" value="1"/>
</dbReference>
<comment type="similarity">
    <text evidence="2 9">Belongs to the RecN family.</text>
</comment>
<evidence type="ECO:0000313" key="15">
    <source>
        <dbReference type="Proteomes" id="UP000251853"/>
    </source>
</evidence>
<dbReference type="Proteomes" id="UP000251853">
    <property type="component" value="Unassembled WGS sequence"/>
</dbReference>
<feature type="coiled-coil region" evidence="10">
    <location>
        <begin position="317"/>
        <end position="364"/>
    </location>
</feature>
<evidence type="ECO:0000256" key="9">
    <source>
        <dbReference type="PIRNR" id="PIRNR003128"/>
    </source>
</evidence>
<dbReference type="InterPro" id="IPR004604">
    <property type="entry name" value="DNA_recomb/repair_RecN"/>
</dbReference>
<dbReference type="InterPro" id="IPR027417">
    <property type="entry name" value="P-loop_NTPase"/>
</dbReference>
<dbReference type="PANTHER" id="PTHR11059:SF0">
    <property type="entry name" value="DNA REPAIR PROTEIN RECN"/>
    <property type="match status" value="1"/>
</dbReference>
<dbReference type="FunFam" id="3.40.50.300:FF:000356">
    <property type="entry name" value="DNA repair protein RecN"/>
    <property type="match status" value="1"/>
</dbReference>
<dbReference type="GO" id="GO:0006310">
    <property type="term" value="P:DNA recombination"/>
    <property type="evidence" value="ECO:0007669"/>
    <property type="project" value="InterPro"/>
</dbReference>